<protein>
    <submittedName>
        <fullName evidence="1">Uncharacterized protein</fullName>
    </submittedName>
</protein>
<dbReference type="AlphaFoldDB" id="A0A6L8VAJ1"/>
<evidence type="ECO:0000313" key="2">
    <source>
        <dbReference type="Proteomes" id="UP000481087"/>
    </source>
</evidence>
<dbReference type="RefSeq" id="WP_161411923.1">
    <property type="nucleotide sequence ID" value="NZ_WTUZ01000040.1"/>
</dbReference>
<gene>
    <name evidence="1" type="ORF">GQF01_34830</name>
</gene>
<accession>A0A6L8VAJ1</accession>
<dbReference type="EMBL" id="WTUZ01000040">
    <property type="protein sequence ID" value="MZQ87305.1"/>
    <property type="molecule type" value="Genomic_DNA"/>
</dbReference>
<name>A0A6L8VAJ1_9BACL</name>
<comment type="caution">
    <text evidence="1">The sequence shown here is derived from an EMBL/GenBank/DDBJ whole genome shotgun (WGS) entry which is preliminary data.</text>
</comment>
<proteinExistence type="predicted"/>
<dbReference type="Proteomes" id="UP000481087">
    <property type="component" value="Unassembled WGS sequence"/>
</dbReference>
<organism evidence="1 2">
    <name type="scientific">Paenibacillus silvestris</name>
    <dbReference type="NCBI Taxonomy" id="2606219"/>
    <lineage>
        <taxon>Bacteria</taxon>
        <taxon>Bacillati</taxon>
        <taxon>Bacillota</taxon>
        <taxon>Bacilli</taxon>
        <taxon>Bacillales</taxon>
        <taxon>Paenibacillaceae</taxon>
        <taxon>Paenibacillus</taxon>
    </lineage>
</organism>
<reference evidence="1 2" key="1">
    <citation type="submission" date="2019-12" db="EMBL/GenBank/DDBJ databases">
        <title>Paenibacillus sp. nov. sp. isolated from soil.</title>
        <authorList>
            <person name="Kim J."/>
            <person name="Jeong S.E."/>
            <person name="Jung H.S."/>
            <person name="Jeon C.O."/>
        </authorList>
    </citation>
    <scope>NUCLEOTIDE SEQUENCE [LARGE SCALE GENOMIC DNA]</scope>
    <source>
        <strain evidence="1 2">5J-6</strain>
    </source>
</reference>
<sequence length="52" mass="6029">MMSINAYQFANLGPHEDLLEDLRKLESRMREQLGYEVSLIAYTPEAKENGKK</sequence>
<evidence type="ECO:0000313" key="1">
    <source>
        <dbReference type="EMBL" id="MZQ87305.1"/>
    </source>
</evidence>
<keyword evidence="2" id="KW-1185">Reference proteome</keyword>